<evidence type="ECO:0000259" key="18">
    <source>
        <dbReference type="SMART" id="SM00900"/>
    </source>
</evidence>
<evidence type="ECO:0000256" key="5">
    <source>
        <dbReference type="ARBA" id="ARBA00022630"/>
    </source>
</evidence>
<evidence type="ECO:0000256" key="11">
    <source>
        <dbReference type="ARBA" id="ARBA00023053"/>
    </source>
</evidence>
<keyword evidence="12 16" id="KW-0406">Ion transport</keyword>
<comment type="cofactor">
    <cofactor evidence="16 17">
        <name>FMN</name>
        <dbReference type="ChEBI" id="CHEBI:58210"/>
    </cofactor>
</comment>
<keyword evidence="14 16" id="KW-0472">Membrane</keyword>
<keyword evidence="13 16" id="KW-0830">Ubiquinone</keyword>
<dbReference type="EMBL" id="AEVO01000084">
    <property type="protein sequence ID" value="EFY06720.1"/>
    <property type="molecule type" value="Genomic_DNA"/>
</dbReference>
<keyword evidence="8 16" id="KW-1278">Translocase</keyword>
<comment type="subunit">
    <text evidence="16 17">Composed of six subunits; NqrA, NqrB, NqrC, NqrD, NqrE and NqrF.</text>
</comment>
<dbReference type="PANTHER" id="PTHR37838">
    <property type="entry name" value="NA(+)-TRANSLOCATING NADH-QUINONE REDUCTASE SUBUNIT C"/>
    <property type="match status" value="1"/>
</dbReference>
<organism evidence="19 20">
    <name type="scientific">Succinatimonas hippei (strain DSM 22608 / JCM 16073 / KCTC 15190 / YIT 12066)</name>
    <dbReference type="NCBI Taxonomy" id="762983"/>
    <lineage>
        <taxon>Bacteria</taxon>
        <taxon>Pseudomonadati</taxon>
        <taxon>Pseudomonadota</taxon>
        <taxon>Gammaproteobacteria</taxon>
        <taxon>Aeromonadales</taxon>
        <taxon>Succinivibrionaceae</taxon>
        <taxon>Succinatimonas</taxon>
    </lineage>
</organism>
<keyword evidence="15 16" id="KW-0739">Sodium transport</keyword>
<accession>E8LL60</accession>
<protein>
    <recommendedName>
        <fullName evidence="16 17">Na(+)-translocating NADH-quinone reductase subunit C</fullName>
        <shortName evidence="16 17">Na(+)-NQR subunit C</shortName>
        <shortName evidence="16 17">Na(+)-translocating NQR subunit C</shortName>
        <ecNumber evidence="16 17">7.2.1.1</ecNumber>
    </recommendedName>
    <alternativeName>
        <fullName evidence="16 17">NQR complex subunit C</fullName>
    </alternativeName>
    <alternativeName>
        <fullName evidence="16 17">NQR-1 subunit C</fullName>
    </alternativeName>
</protein>
<dbReference type="eggNOG" id="COG2869">
    <property type="taxonomic scope" value="Bacteria"/>
</dbReference>
<dbReference type="InterPro" id="IPR007329">
    <property type="entry name" value="FMN-bd"/>
</dbReference>
<comment type="similarity">
    <text evidence="16 17">Belongs to the NqrC family.</text>
</comment>
<keyword evidence="7 16" id="KW-0812">Transmembrane</keyword>
<dbReference type="PIRSF" id="PIRSF009437">
    <property type="entry name" value="NQR-1_subunit_C"/>
    <property type="match status" value="1"/>
</dbReference>
<keyword evidence="20" id="KW-1185">Reference proteome</keyword>
<dbReference type="AlphaFoldDB" id="E8LL60"/>
<evidence type="ECO:0000256" key="13">
    <source>
        <dbReference type="ARBA" id="ARBA00023075"/>
    </source>
</evidence>
<keyword evidence="4 16" id="KW-0597">Phosphoprotein</keyword>
<dbReference type="SMART" id="SM00900">
    <property type="entry name" value="FMN_bind"/>
    <property type="match status" value="1"/>
</dbReference>
<evidence type="ECO:0000256" key="2">
    <source>
        <dbReference type="ARBA" id="ARBA00022475"/>
    </source>
</evidence>
<name>E8LL60_SUCHY</name>
<evidence type="ECO:0000256" key="3">
    <source>
        <dbReference type="ARBA" id="ARBA00022519"/>
    </source>
</evidence>
<dbReference type="GO" id="GO:0006814">
    <property type="term" value="P:sodium ion transport"/>
    <property type="evidence" value="ECO:0007669"/>
    <property type="project" value="UniProtKB-UniRule"/>
</dbReference>
<evidence type="ECO:0000256" key="16">
    <source>
        <dbReference type="HAMAP-Rule" id="MF_00427"/>
    </source>
</evidence>
<evidence type="ECO:0000256" key="10">
    <source>
        <dbReference type="ARBA" id="ARBA00023027"/>
    </source>
</evidence>
<evidence type="ECO:0000256" key="14">
    <source>
        <dbReference type="ARBA" id="ARBA00023136"/>
    </source>
</evidence>
<comment type="caution">
    <text evidence="16">Lacks conserved residue(s) required for the propagation of feature annotation.</text>
</comment>
<dbReference type="EC" id="7.2.1.1" evidence="16 17"/>
<feature type="domain" description="FMN-binding" evidence="18">
    <location>
        <begin position="147"/>
        <end position="247"/>
    </location>
</feature>
<keyword evidence="19" id="KW-0560">Oxidoreductase</keyword>
<keyword evidence="10 16" id="KW-0520">NAD</keyword>
<dbReference type="GO" id="GO:0010181">
    <property type="term" value="F:FMN binding"/>
    <property type="evidence" value="ECO:0007669"/>
    <property type="project" value="UniProtKB-UniRule"/>
</dbReference>
<evidence type="ECO:0000313" key="20">
    <source>
        <dbReference type="Proteomes" id="UP000018458"/>
    </source>
</evidence>
<evidence type="ECO:0000313" key="19">
    <source>
        <dbReference type="EMBL" id="EFY06720.1"/>
    </source>
</evidence>
<keyword evidence="2 16" id="KW-1003">Cell membrane</keyword>
<evidence type="ECO:0000256" key="9">
    <source>
        <dbReference type="ARBA" id="ARBA00022989"/>
    </source>
</evidence>
<comment type="subcellular location">
    <subcellularLocation>
        <location evidence="16">Cell membrane</location>
        <topology evidence="16">Single-pass membrane protein</topology>
    </subcellularLocation>
</comment>
<dbReference type="InterPro" id="IPR010204">
    <property type="entry name" value="NqrC"/>
</dbReference>
<sequence length="262" mass="28368">MLKLNKDSAVGTFVIIIAFCLVCSVLVSSAVVALGPFQQAAIANDRQVNILKVSGYDVETTVADTYAKHIEARMLDVASGNLVPEMQAQADGYNFASAAKQAGASEAIPADKDLAKIRSRSKLMPIYIAKDDNGTPTRIILPFYGQALWSTAYGYLALSTDANTVEGIVFYSHGETPGLGGEIDNPRWQAIWQGKKLENADGEYALNITKVPDREGPRKDFDVDALSGATLTSNGVNNAVHYWFGDAYKPFLDNLRKGEILK</sequence>
<reference evidence="19 20" key="1">
    <citation type="submission" date="2011-01" db="EMBL/GenBank/DDBJ databases">
        <authorList>
            <person name="Weinstock G."/>
            <person name="Sodergren E."/>
            <person name="Clifton S."/>
            <person name="Fulton L."/>
            <person name="Fulton B."/>
            <person name="Courtney L."/>
            <person name="Fronick C."/>
            <person name="Harrison M."/>
            <person name="Strong C."/>
            <person name="Farmer C."/>
            <person name="Delahaunty K."/>
            <person name="Markovic C."/>
            <person name="Hall O."/>
            <person name="Minx P."/>
            <person name="Tomlinson C."/>
            <person name="Mitreva M."/>
            <person name="Hou S."/>
            <person name="Chen J."/>
            <person name="Wollam A."/>
            <person name="Pepin K.H."/>
            <person name="Johnson M."/>
            <person name="Bhonagiri V."/>
            <person name="Zhang X."/>
            <person name="Suruliraj S."/>
            <person name="Warren W."/>
            <person name="Chinwalla A."/>
            <person name="Mardis E.R."/>
            <person name="Wilson R.K."/>
        </authorList>
    </citation>
    <scope>NUCLEOTIDE SEQUENCE [LARGE SCALE GENOMIC DNA]</scope>
    <source>
        <strain evidence="20">DSM 22608 / JCM 16073 / KCTC 15190 / YIT 12066</strain>
    </source>
</reference>
<keyword evidence="5 16" id="KW-0285">Flavoprotein</keyword>
<keyword evidence="1 16" id="KW-0813">Transport</keyword>
<evidence type="ECO:0000256" key="12">
    <source>
        <dbReference type="ARBA" id="ARBA00023065"/>
    </source>
</evidence>
<dbReference type="HOGENOM" id="CLU_077882_0_1_6"/>
<dbReference type="NCBIfam" id="NF003749">
    <property type="entry name" value="PRK05346.1-5"/>
    <property type="match status" value="1"/>
</dbReference>
<evidence type="ECO:0000256" key="6">
    <source>
        <dbReference type="ARBA" id="ARBA00022643"/>
    </source>
</evidence>
<evidence type="ECO:0000256" key="8">
    <source>
        <dbReference type="ARBA" id="ARBA00022967"/>
    </source>
</evidence>
<dbReference type="GO" id="GO:0016655">
    <property type="term" value="F:oxidoreductase activity, acting on NAD(P)H, quinone or similar compound as acceptor"/>
    <property type="evidence" value="ECO:0007669"/>
    <property type="project" value="UniProtKB-UniRule"/>
</dbReference>
<proteinExistence type="inferred from homology"/>
<gene>
    <name evidence="16 19" type="primary">nqrC</name>
    <name evidence="19" type="ORF">HMPREF9444_01467</name>
</gene>
<dbReference type="Proteomes" id="UP000018458">
    <property type="component" value="Unassembled WGS sequence"/>
</dbReference>
<comment type="function">
    <text evidence="16">NQR complex catalyzes the reduction of ubiquinone-1 to ubiquinol by two successive reactions, coupled with the transport of Na(+) ions from the cytoplasm to the periplasm. NqrA to NqrE are probably involved in the second step, the conversion of ubisemiquinone to ubiquinol.</text>
</comment>
<dbReference type="NCBIfam" id="TIGR01938">
    <property type="entry name" value="nqrC"/>
    <property type="match status" value="1"/>
</dbReference>
<keyword evidence="6 16" id="KW-0288">FMN</keyword>
<evidence type="ECO:0000256" key="15">
    <source>
        <dbReference type="ARBA" id="ARBA00023201"/>
    </source>
</evidence>
<evidence type="ECO:0000256" key="17">
    <source>
        <dbReference type="PIRNR" id="PIRNR009437"/>
    </source>
</evidence>
<feature type="transmembrane region" description="Helical" evidence="16">
    <location>
        <begin position="12"/>
        <end position="37"/>
    </location>
</feature>
<keyword evidence="3" id="KW-0997">Cell inner membrane</keyword>
<evidence type="ECO:0000256" key="1">
    <source>
        <dbReference type="ARBA" id="ARBA00022448"/>
    </source>
</evidence>
<feature type="modified residue" description="FMN phosphoryl threonine" evidence="16">
    <location>
        <position position="230"/>
    </location>
</feature>
<keyword evidence="9 16" id="KW-1133">Transmembrane helix</keyword>
<dbReference type="GO" id="GO:0005886">
    <property type="term" value="C:plasma membrane"/>
    <property type="evidence" value="ECO:0007669"/>
    <property type="project" value="UniProtKB-SubCell"/>
</dbReference>
<dbReference type="HAMAP" id="MF_00427">
    <property type="entry name" value="NqrC"/>
    <property type="match status" value="1"/>
</dbReference>
<evidence type="ECO:0000256" key="7">
    <source>
        <dbReference type="ARBA" id="ARBA00022692"/>
    </source>
</evidence>
<dbReference type="Pfam" id="PF04205">
    <property type="entry name" value="FMN_bind"/>
    <property type="match status" value="1"/>
</dbReference>
<comment type="catalytic activity">
    <reaction evidence="16 17">
        <text>a ubiquinone + n Na(+)(in) + NADH + H(+) = a ubiquinol + n Na(+)(out) + NAD(+)</text>
        <dbReference type="Rhea" id="RHEA:47748"/>
        <dbReference type="Rhea" id="RHEA-COMP:9565"/>
        <dbReference type="Rhea" id="RHEA-COMP:9566"/>
        <dbReference type="ChEBI" id="CHEBI:15378"/>
        <dbReference type="ChEBI" id="CHEBI:16389"/>
        <dbReference type="ChEBI" id="CHEBI:17976"/>
        <dbReference type="ChEBI" id="CHEBI:29101"/>
        <dbReference type="ChEBI" id="CHEBI:57540"/>
        <dbReference type="ChEBI" id="CHEBI:57945"/>
        <dbReference type="EC" id="7.2.1.1"/>
    </reaction>
</comment>
<dbReference type="RefSeq" id="WP_009143648.1">
    <property type="nucleotide sequence ID" value="NZ_GL831017.1"/>
</dbReference>
<keyword evidence="11 16" id="KW-0915">Sodium</keyword>
<dbReference type="PANTHER" id="PTHR37838:SF1">
    <property type="entry name" value="NA(+)-TRANSLOCATING NADH-QUINONE REDUCTASE SUBUNIT C"/>
    <property type="match status" value="1"/>
</dbReference>
<dbReference type="STRING" id="762983.HMPREF9444_01467"/>
<comment type="caution">
    <text evidence="19">The sequence shown here is derived from an EMBL/GenBank/DDBJ whole genome shotgun (WGS) entry which is preliminary data.</text>
</comment>
<evidence type="ECO:0000256" key="4">
    <source>
        <dbReference type="ARBA" id="ARBA00022553"/>
    </source>
</evidence>